<dbReference type="InterPro" id="IPR010385">
    <property type="entry name" value="DUF982"/>
</dbReference>
<sequence length="100" mass="10894">MRDLCFLAPVPIVVGLGYPAQIESVLAATAFLNDRPSWQRDRLYSLALKACRAALAGEIEAETARTAFTAFARRHGLLAYEDDHLPAILTDAPADARQPV</sequence>
<accession>A0A7X0DBA7</accession>
<dbReference type="AlphaFoldDB" id="A0A7X0DBA7"/>
<dbReference type="Pfam" id="PF06169">
    <property type="entry name" value="DUF982"/>
    <property type="match status" value="1"/>
</dbReference>
<gene>
    <name evidence="1" type="ORF">HNQ75_000521</name>
</gene>
<comment type="caution">
    <text evidence="1">The sequence shown here is derived from an EMBL/GenBank/DDBJ whole genome shotgun (WGS) entry which is preliminary data.</text>
</comment>
<evidence type="ECO:0008006" key="3">
    <source>
        <dbReference type="Google" id="ProtNLM"/>
    </source>
</evidence>
<proteinExistence type="predicted"/>
<dbReference type="EMBL" id="JACHEJ010000001">
    <property type="protein sequence ID" value="MBB6178578.1"/>
    <property type="molecule type" value="Genomic_DNA"/>
</dbReference>
<evidence type="ECO:0000313" key="2">
    <source>
        <dbReference type="Proteomes" id="UP000535501"/>
    </source>
</evidence>
<keyword evidence="2" id="KW-1185">Reference proteome</keyword>
<dbReference type="Proteomes" id="UP000535501">
    <property type="component" value="Unassembled WGS sequence"/>
</dbReference>
<dbReference type="Gene3D" id="6.10.250.730">
    <property type="match status" value="1"/>
</dbReference>
<name>A0A7X0DBA7_9HYPH</name>
<evidence type="ECO:0000313" key="1">
    <source>
        <dbReference type="EMBL" id="MBB6178578.1"/>
    </source>
</evidence>
<protein>
    <recommendedName>
        <fullName evidence="3">DUF982 domain-containing protein</fullName>
    </recommendedName>
</protein>
<dbReference type="RefSeq" id="WP_077546663.1">
    <property type="nucleotide sequence ID" value="NZ_JACHEJ010000001.1"/>
</dbReference>
<organism evidence="1 2">
    <name type="scientific">Pseudorhizobium flavum</name>
    <dbReference type="NCBI Taxonomy" id="1335061"/>
    <lineage>
        <taxon>Bacteria</taxon>
        <taxon>Pseudomonadati</taxon>
        <taxon>Pseudomonadota</taxon>
        <taxon>Alphaproteobacteria</taxon>
        <taxon>Hyphomicrobiales</taxon>
        <taxon>Rhizobiaceae</taxon>
        <taxon>Rhizobium/Agrobacterium group</taxon>
        <taxon>Pseudorhizobium</taxon>
    </lineage>
</organism>
<reference evidence="1 2" key="1">
    <citation type="submission" date="2020-08" db="EMBL/GenBank/DDBJ databases">
        <title>Genomic Encyclopedia of Type Strains, Phase IV (KMG-IV): sequencing the most valuable type-strain genomes for metagenomic binning, comparative biology and taxonomic classification.</title>
        <authorList>
            <person name="Goeker M."/>
        </authorList>
    </citation>
    <scope>NUCLEOTIDE SEQUENCE [LARGE SCALE GENOMIC DNA]</scope>
    <source>
        <strain evidence="1 2">DSM 102134</strain>
    </source>
</reference>